<protein>
    <submittedName>
        <fullName evidence="3">3'-5' exonuclease</fullName>
    </submittedName>
    <submittedName>
        <fullName evidence="2">Polysaccharide biosynthesis protein WlaX</fullName>
    </submittedName>
</protein>
<dbReference type="KEGG" id="hty:BN2458_PEG1539"/>
<evidence type="ECO:0000313" key="2">
    <source>
        <dbReference type="EMBL" id="CUU40422.1"/>
    </source>
</evidence>
<dbReference type="OrthoDB" id="13288at2"/>
<dbReference type="EMBL" id="LN907858">
    <property type="protein sequence ID" value="CUU40422.1"/>
    <property type="molecule type" value="Genomic_DNA"/>
</dbReference>
<dbReference type="Proteomes" id="UP000029925">
    <property type="component" value="Unassembled WGS sequence"/>
</dbReference>
<keyword evidence="3" id="KW-0378">Hydrolase</keyword>
<dbReference type="Gene3D" id="3.30.420.10">
    <property type="entry name" value="Ribonuclease H-like superfamily/Ribonuclease H"/>
    <property type="match status" value="1"/>
</dbReference>
<dbReference type="Proteomes" id="UP000064525">
    <property type="component" value="Chromosome I"/>
</dbReference>
<dbReference type="EMBL" id="JRPF02000002">
    <property type="protein sequence ID" value="TLD79109.1"/>
    <property type="molecule type" value="Genomic_DNA"/>
</dbReference>
<feature type="domain" description="Predicted 3'-5' exonuclease PolB-like" evidence="1">
    <location>
        <begin position="122"/>
        <end position="240"/>
    </location>
</feature>
<keyword evidence="4" id="KW-1185">Reference proteome</keyword>
<dbReference type="SUPFAM" id="SSF53098">
    <property type="entry name" value="Ribonuclease H-like"/>
    <property type="match status" value="1"/>
</dbReference>
<dbReference type="InterPro" id="IPR019288">
    <property type="entry name" value="3'-5'_exonuclease_PolB-like"/>
</dbReference>
<dbReference type="STRING" id="76936.BN2458_PEG1539"/>
<proteinExistence type="predicted"/>
<keyword evidence="3" id="KW-0269">Exonuclease</keyword>
<evidence type="ECO:0000313" key="4">
    <source>
        <dbReference type="Proteomes" id="UP000029925"/>
    </source>
</evidence>
<accession>A0A0S4PXE6</accession>
<sequence>MICVFDIETIPDFHLLSRVYGYEGLPLEIAKEAFKAQYEKSGSEFLSPCFHRVISISSVICDEYGRFKKVGHFGGGFLDEVSAYVGANGVDSKNCESTRDSKQRQNFIDDNGKIDFESETFLDSLEKQLISEFWQFFNKSNPRLVSFNGRGFDIPTLLLRAMRYDINAFAYYEQDNHALNKNKWQNYRQRYSEEFHTDLLDSLGSFGAVRTLSLNNLCAMLGLVGKYDMNGSQVFETYLCSDEVFKEEIEQEHSSADSNVIRESKIKALMRINHYCHSDVLNTYWLYLKYELLKGSITEADYYDMLQVFYENLPQDKPYWAIFAETLQGHIRAYTSRNLSKG</sequence>
<dbReference type="GO" id="GO:0003676">
    <property type="term" value="F:nucleic acid binding"/>
    <property type="evidence" value="ECO:0007669"/>
    <property type="project" value="InterPro"/>
</dbReference>
<reference evidence="5" key="3">
    <citation type="submission" date="2015-11" db="EMBL/GenBank/DDBJ databases">
        <authorList>
            <person name="Anvar S.Y."/>
        </authorList>
    </citation>
    <scope>NUCLEOTIDE SEQUENCE [LARGE SCALE GENOMIC DNA]</scope>
</reference>
<dbReference type="GeneID" id="78151710"/>
<dbReference type="AlphaFoldDB" id="A0A0S4PXE6"/>
<dbReference type="PATRIC" id="fig|76936.10.peg.1503"/>
<dbReference type="CDD" id="cd05782">
    <property type="entry name" value="DNA_polB_like1_exo"/>
    <property type="match status" value="1"/>
</dbReference>
<name>A0A0S4PXE6_9HELI</name>
<dbReference type="GO" id="GO:0004527">
    <property type="term" value="F:exonuclease activity"/>
    <property type="evidence" value="ECO:0007669"/>
    <property type="project" value="UniProtKB-KW"/>
</dbReference>
<reference evidence="2" key="2">
    <citation type="submission" date="2015-11" db="EMBL/GenBank/DDBJ databases">
        <authorList>
            <person name="Zhang Y."/>
            <person name="Guo Z."/>
        </authorList>
    </citation>
    <scope>NUCLEOTIDE SEQUENCE</scope>
    <source>
        <strain evidence="2">1</strain>
    </source>
</reference>
<gene>
    <name evidence="2" type="ORF">BN2458_PEG1539</name>
    <name evidence="3" type="ORF">LS75_002040</name>
</gene>
<dbReference type="RefSeq" id="WP_034327771.1">
    <property type="nucleotide sequence ID" value="NZ_CAJTQN010000002.1"/>
</dbReference>
<dbReference type="Pfam" id="PF10108">
    <property type="entry name" value="DNA_pol_B_exo2"/>
    <property type="match status" value="2"/>
</dbReference>
<feature type="domain" description="Predicted 3'-5' exonuclease PolB-like" evidence="1">
    <location>
        <begin position="259"/>
        <end position="325"/>
    </location>
</feature>
<dbReference type="InterPro" id="IPR036397">
    <property type="entry name" value="RNaseH_sf"/>
</dbReference>
<evidence type="ECO:0000259" key="1">
    <source>
        <dbReference type="Pfam" id="PF10108"/>
    </source>
</evidence>
<evidence type="ECO:0000313" key="3">
    <source>
        <dbReference type="EMBL" id="TLD79109.1"/>
    </source>
</evidence>
<reference evidence="3 4" key="1">
    <citation type="journal article" date="2014" name="Genome Announc.">
        <title>Draft genome sequences of eight enterohepatic helicobacter species isolated from both laboratory and wild rodents.</title>
        <authorList>
            <person name="Sheh A."/>
            <person name="Shen Z."/>
            <person name="Fox J.G."/>
        </authorList>
    </citation>
    <scope>NUCLEOTIDE SEQUENCE [LARGE SCALE GENOMIC DNA]</scope>
    <source>
        <strain evidence="3 4">MIT 98-6810</strain>
    </source>
</reference>
<dbReference type="InterPro" id="IPR012337">
    <property type="entry name" value="RNaseH-like_sf"/>
</dbReference>
<organism evidence="2 5">
    <name type="scientific">Helicobacter typhlonius</name>
    <dbReference type="NCBI Taxonomy" id="76936"/>
    <lineage>
        <taxon>Bacteria</taxon>
        <taxon>Pseudomonadati</taxon>
        <taxon>Campylobacterota</taxon>
        <taxon>Epsilonproteobacteria</taxon>
        <taxon>Campylobacterales</taxon>
        <taxon>Helicobacteraceae</taxon>
        <taxon>Helicobacter</taxon>
    </lineage>
</organism>
<evidence type="ECO:0000313" key="5">
    <source>
        <dbReference type="Proteomes" id="UP000064525"/>
    </source>
</evidence>
<keyword evidence="3" id="KW-0540">Nuclease</keyword>